<dbReference type="InterPro" id="IPR025558">
    <property type="entry name" value="DUF4283"/>
</dbReference>
<sequence length="110" mass="12704">MLKGIRENTGGRSVGDRNTKKVFFKEMEGEEGIEIAVDLSSKPVLSWKDRLLGKRASESKNFFHKSSSLFQLKDFENDYFLAKFQSSKDYEKVLTQGPWIMFGQYLIVQP</sequence>
<dbReference type="EMBL" id="KZ663717">
    <property type="protein sequence ID" value="PPS10491.1"/>
    <property type="molecule type" value="Genomic_DNA"/>
</dbReference>
<accession>A0A2P5Y4M5</accession>
<evidence type="ECO:0000313" key="3">
    <source>
        <dbReference type="Proteomes" id="UP000239757"/>
    </source>
</evidence>
<dbReference type="Proteomes" id="UP000239757">
    <property type="component" value="Unassembled WGS sequence"/>
</dbReference>
<gene>
    <name evidence="2" type="ORF">GOBAR_AA10160</name>
</gene>
<proteinExistence type="predicted"/>
<feature type="domain" description="DUF4283" evidence="1">
    <location>
        <begin position="70"/>
        <end position="110"/>
    </location>
</feature>
<evidence type="ECO:0000313" key="2">
    <source>
        <dbReference type="EMBL" id="PPS10491.1"/>
    </source>
</evidence>
<evidence type="ECO:0000259" key="1">
    <source>
        <dbReference type="Pfam" id="PF14111"/>
    </source>
</evidence>
<organism evidence="2 3">
    <name type="scientific">Gossypium barbadense</name>
    <name type="common">Sea Island cotton</name>
    <name type="synonym">Hibiscus barbadensis</name>
    <dbReference type="NCBI Taxonomy" id="3634"/>
    <lineage>
        <taxon>Eukaryota</taxon>
        <taxon>Viridiplantae</taxon>
        <taxon>Streptophyta</taxon>
        <taxon>Embryophyta</taxon>
        <taxon>Tracheophyta</taxon>
        <taxon>Spermatophyta</taxon>
        <taxon>Magnoliopsida</taxon>
        <taxon>eudicotyledons</taxon>
        <taxon>Gunneridae</taxon>
        <taxon>Pentapetalae</taxon>
        <taxon>rosids</taxon>
        <taxon>malvids</taxon>
        <taxon>Malvales</taxon>
        <taxon>Malvaceae</taxon>
        <taxon>Malvoideae</taxon>
        <taxon>Gossypium</taxon>
    </lineage>
</organism>
<dbReference type="AlphaFoldDB" id="A0A2P5Y4M5"/>
<dbReference type="OrthoDB" id="10487814at2759"/>
<reference evidence="2 3" key="1">
    <citation type="submission" date="2015-01" db="EMBL/GenBank/DDBJ databases">
        <title>Genome of allotetraploid Gossypium barbadense reveals genomic plasticity and fiber elongation in cotton evolution.</title>
        <authorList>
            <person name="Chen X."/>
            <person name="Liu X."/>
            <person name="Zhao B."/>
            <person name="Zheng H."/>
            <person name="Hu Y."/>
            <person name="Lu G."/>
            <person name="Yang C."/>
            <person name="Chen J."/>
            <person name="Shan C."/>
            <person name="Zhang L."/>
            <person name="Zhou Y."/>
            <person name="Wang L."/>
            <person name="Guo W."/>
            <person name="Bai Y."/>
            <person name="Ruan J."/>
            <person name="Shangguan X."/>
            <person name="Mao Y."/>
            <person name="Jiang J."/>
            <person name="Zhu Y."/>
            <person name="Lei J."/>
            <person name="Kang H."/>
            <person name="Chen S."/>
            <person name="He X."/>
            <person name="Wang R."/>
            <person name="Wang Y."/>
            <person name="Chen J."/>
            <person name="Wang L."/>
            <person name="Yu S."/>
            <person name="Wang B."/>
            <person name="Wei J."/>
            <person name="Song S."/>
            <person name="Lu X."/>
            <person name="Gao Z."/>
            <person name="Gu W."/>
            <person name="Deng X."/>
            <person name="Ma D."/>
            <person name="Wang S."/>
            <person name="Liang W."/>
            <person name="Fang L."/>
            <person name="Cai C."/>
            <person name="Zhu X."/>
            <person name="Zhou B."/>
            <person name="Zhang Y."/>
            <person name="Chen Z."/>
            <person name="Xu S."/>
            <person name="Zhu R."/>
            <person name="Wang S."/>
            <person name="Zhang T."/>
            <person name="Zhao G."/>
        </authorList>
    </citation>
    <scope>NUCLEOTIDE SEQUENCE [LARGE SCALE GENOMIC DNA]</scope>
    <source>
        <strain evidence="3">cv. Xinhai21</strain>
        <tissue evidence="2">Leaf</tissue>
    </source>
</reference>
<protein>
    <recommendedName>
        <fullName evidence="1">DUF4283 domain-containing protein</fullName>
    </recommendedName>
</protein>
<dbReference type="Pfam" id="PF14111">
    <property type="entry name" value="DUF4283"/>
    <property type="match status" value="1"/>
</dbReference>
<name>A0A2P5Y4M5_GOSBA</name>